<name>A0A9P7GDZ4_9AGAR</name>
<dbReference type="InterPro" id="IPR019363">
    <property type="entry name" value="LDAH"/>
</dbReference>
<dbReference type="OrthoDB" id="448051at2759"/>
<reference evidence="1" key="1">
    <citation type="submission" date="2020-07" db="EMBL/GenBank/DDBJ databases">
        <authorList>
            <person name="Nieuwenhuis M."/>
            <person name="Van De Peppel L.J.J."/>
        </authorList>
    </citation>
    <scope>NUCLEOTIDE SEQUENCE</scope>
    <source>
        <strain evidence="1">AP01</strain>
        <tissue evidence="1">Mycelium</tissue>
    </source>
</reference>
<dbReference type="GO" id="GO:0019915">
    <property type="term" value="P:lipid storage"/>
    <property type="evidence" value="ECO:0007669"/>
    <property type="project" value="InterPro"/>
</dbReference>
<dbReference type="GO" id="GO:0016298">
    <property type="term" value="F:lipase activity"/>
    <property type="evidence" value="ECO:0007669"/>
    <property type="project" value="InterPro"/>
</dbReference>
<dbReference type="GO" id="GO:0005811">
    <property type="term" value="C:lipid droplet"/>
    <property type="evidence" value="ECO:0007669"/>
    <property type="project" value="InterPro"/>
</dbReference>
<gene>
    <name evidence="1" type="ORF">DXG03_008923</name>
</gene>
<accession>A0A9P7GDZ4</accession>
<comment type="caution">
    <text evidence="1">The sequence shown here is derived from an EMBL/GenBank/DDBJ whole genome shotgun (WGS) entry which is preliminary data.</text>
</comment>
<dbReference type="Pfam" id="PF10230">
    <property type="entry name" value="LIDHydrolase"/>
    <property type="match status" value="1"/>
</dbReference>
<dbReference type="AlphaFoldDB" id="A0A9P7GDZ4"/>
<evidence type="ECO:0000313" key="1">
    <source>
        <dbReference type="EMBL" id="KAG5647570.1"/>
    </source>
</evidence>
<sequence>MAHDEMKEIRDLDMPLLGVHKNRLWFYFAEQDDWVGDQKDVILRSFKPDPHNITEKCLLNSVTNGWLIEQVCSLPPLKSLHVRSVA</sequence>
<evidence type="ECO:0000313" key="2">
    <source>
        <dbReference type="Proteomes" id="UP000775547"/>
    </source>
</evidence>
<protein>
    <submittedName>
        <fullName evidence="1">Uncharacterized protein</fullName>
    </submittedName>
</protein>
<proteinExistence type="predicted"/>
<dbReference type="EMBL" id="JABCKV010000008">
    <property type="protein sequence ID" value="KAG5647570.1"/>
    <property type="molecule type" value="Genomic_DNA"/>
</dbReference>
<reference evidence="1" key="2">
    <citation type="submission" date="2021-10" db="EMBL/GenBank/DDBJ databases">
        <title>Phylogenomics reveals ancestral predisposition of the termite-cultivated fungus Termitomyces towards a domesticated lifestyle.</title>
        <authorList>
            <person name="Auxier B."/>
            <person name="Grum-Grzhimaylo A."/>
            <person name="Cardenas M.E."/>
            <person name="Lodge J.D."/>
            <person name="Laessoe T."/>
            <person name="Pedersen O."/>
            <person name="Smith M.E."/>
            <person name="Kuyper T.W."/>
            <person name="Franco-Molano E.A."/>
            <person name="Baroni T.J."/>
            <person name="Aanen D.K."/>
        </authorList>
    </citation>
    <scope>NUCLEOTIDE SEQUENCE</scope>
    <source>
        <strain evidence="1">AP01</strain>
        <tissue evidence="1">Mycelium</tissue>
    </source>
</reference>
<dbReference type="Proteomes" id="UP000775547">
    <property type="component" value="Unassembled WGS sequence"/>
</dbReference>
<organism evidence="1 2">
    <name type="scientific">Asterophora parasitica</name>
    <dbReference type="NCBI Taxonomy" id="117018"/>
    <lineage>
        <taxon>Eukaryota</taxon>
        <taxon>Fungi</taxon>
        <taxon>Dikarya</taxon>
        <taxon>Basidiomycota</taxon>
        <taxon>Agaricomycotina</taxon>
        <taxon>Agaricomycetes</taxon>
        <taxon>Agaricomycetidae</taxon>
        <taxon>Agaricales</taxon>
        <taxon>Tricholomatineae</taxon>
        <taxon>Lyophyllaceae</taxon>
        <taxon>Asterophora</taxon>
    </lineage>
</organism>
<keyword evidence="2" id="KW-1185">Reference proteome</keyword>